<dbReference type="AlphaFoldDB" id="A0A0U2UJ08"/>
<dbReference type="Gene3D" id="3.40.190.10">
    <property type="entry name" value="Periplasmic binding protein-like II"/>
    <property type="match status" value="1"/>
</dbReference>
<comment type="similarity">
    <text evidence="1">Belongs to the UPF0065 (bug) family.</text>
</comment>
<dbReference type="PIRSF" id="PIRSF017082">
    <property type="entry name" value="YflP"/>
    <property type="match status" value="1"/>
</dbReference>
<keyword evidence="3" id="KW-1185">Reference proteome</keyword>
<dbReference type="SUPFAM" id="SSF53850">
    <property type="entry name" value="Periplasmic binding protein-like II"/>
    <property type="match status" value="1"/>
</dbReference>
<evidence type="ECO:0000313" key="3">
    <source>
        <dbReference type="Proteomes" id="UP000061660"/>
    </source>
</evidence>
<dbReference type="Proteomes" id="UP000061660">
    <property type="component" value="Chromosome"/>
</dbReference>
<dbReference type="KEGG" id="pnp:IJ22_15130"/>
<gene>
    <name evidence="2" type="ORF">IJ22_15130</name>
</gene>
<dbReference type="PANTHER" id="PTHR42928">
    <property type="entry name" value="TRICARBOXYLATE-BINDING PROTEIN"/>
    <property type="match status" value="1"/>
</dbReference>
<name>A0A0U2UJ08_9BACL</name>
<protein>
    <submittedName>
        <fullName evidence="2">Tripartite tricarboxylate transporter family receptor</fullName>
    </submittedName>
</protein>
<dbReference type="Gene3D" id="3.40.190.150">
    <property type="entry name" value="Bordetella uptake gene, domain 1"/>
    <property type="match status" value="1"/>
</dbReference>
<accession>A0A0U2UJ08</accession>
<proteinExistence type="inferred from homology"/>
<dbReference type="STRING" id="162209.IJ22_15130"/>
<dbReference type="InterPro" id="IPR005064">
    <property type="entry name" value="BUG"/>
</dbReference>
<reference evidence="2 3" key="2">
    <citation type="journal article" date="2016" name="Genome Announc.">
        <title>Complete Genome Sequences of Two Interactive Moderate Thermophiles, Paenibacillus napthalenovorans 32O-Y and Paenibacillus sp. 32O-W.</title>
        <authorList>
            <person name="Butler R.R.III."/>
            <person name="Wang J."/>
            <person name="Stark B.C."/>
            <person name="Pombert J.F."/>
        </authorList>
    </citation>
    <scope>NUCLEOTIDE SEQUENCE [LARGE SCALE GENOMIC DNA]</scope>
    <source>
        <strain evidence="2 3">32O-Y</strain>
    </source>
</reference>
<evidence type="ECO:0000313" key="2">
    <source>
        <dbReference type="EMBL" id="ALS21889.1"/>
    </source>
</evidence>
<dbReference type="OrthoDB" id="8881899at2"/>
<dbReference type="PATRIC" id="fig|162209.4.peg.1603"/>
<dbReference type="CDD" id="cd07012">
    <property type="entry name" value="PBP2_Bug_TTT"/>
    <property type="match status" value="1"/>
</dbReference>
<dbReference type="RefSeq" id="WP_054817243.1">
    <property type="nucleotide sequence ID" value="NZ_BJCS01000003.1"/>
</dbReference>
<dbReference type="InterPro" id="IPR042100">
    <property type="entry name" value="Bug_dom1"/>
</dbReference>
<dbReference type="PROSITE" id="PS51257">
    <property type="entry name" value="PROKAR_LIPOPROTEIN"/>
    <property type="match status" value="1"/>
</dbReference>
<dbReference type="Pfam" id="PF03401">
    <property type="entry name" value="TctC"/>
    <property type="match status" value="1"/>
</dbReference>
<organism evidence="2 3">
    <name type="scientific">Paenibacillus naphthalenovorans</name>
    <dbReference type="NCBI Taxonomy" id="162209"/>
    <lineage>
        <taxon>Bacteria</taxon>
        <taxon>Bacillati</taxon>
        <taxon>Bacillota</taxon>
        <taxon>Bacilli</taxon>
        <taxon>Bacillales</taxon>
        <taxon>Paenibacillaceae</taxon>
        <taxon>Paenibacillus</taxon>
    </lineage>
</organism>
<dbReference type="PANTHER" id="PTHR42928:SF5">
    <property type="entry name" value="BLR1237 PROTEIN"/>
    <property type="match status" value="1"/>
</dbReference>
<dbReference type="EMBL" id="CP013652">
    <property type="protein sequence ID" value="ALS21889.1"/>
    <property type="molecule type" value="Genomic_DNA"/>
</dbReference>
<sequence precursor="true">MQIGKSFLFTLLTGALVLGSAGCSNAPETKPTGAEQAAETQNKETKTDFPKKDIELVVGFAAGGGTDAVARIVANVANKYMPGGRSIVVSNKTGGSGTIALADILQSNADGYKIGSVTTGNLAIQPNYGKTPFQIDDFIPVARFNSAQNLLVVKADAPWKTYDEWLDWVKKNPGKFTYGTPGAGNTQHLTMEGINILEGIQTKHVPFDGAAPALTALLGGHVQGAVVLTQEAKPHVDSGTVRVLANAGTSKIEAFKDAVFLKDKGFVGLDTWSGVVVHKDTPKEVVDILREVFKKAMADPSIKEEFNRIGLEPAYADSKEFADIIAQTNKTTGDVAKSIGLIK</sequence>
<keyword evidence="2" id="KW-0675">Receptor</keyword>
<reference evidence="3" key="1">
    <citation type="submission" date="2015-12" db="EMBL/GenBank/DDBJ databases">
        <title>Complete genome sequences of two moderately thermophilic Paenibacillus species.</title>
        <authorList>
            <person name="Butler R.III."/>
            <person name="Wang J."/>
            <person name="Stark B.C."/>
            <person name="Pombert J.-F."/>
        </authorList>
    </citation>
    <scope>NUCLEOTIDE SEQUENCE [LARGE SCALE GENOMIC DNA]</scope>
    <source>
        <strain evidence="3">32O-Y</strain>
    </source>
</reference>
<evidence type="ECO:0000256" key="1">
    <source>
        <dbReference type="ARBA" id="ARBA00006987"/>
    </source>
</evidence>